<dbReference type="InterPro" id="IPR046668">
    <property type="entry name" value="DUF6538"/>
</dbReference>
<keyword evidence="3" id="KW-1185">Reference proteome</keyword>
<dbReference type="OrthoDB" id="7222937at2"/>
<dbReference type="Proteomes" id="UP000306575">
    <property type="component" value="Unassembled WGS sequence"/>
</dbReference>
<organism evidence="2 3">
    <name type="scientific">Shimia litoralis</name>
    <dbReference type="NCBI Taxonomy" id="420403"/>
    <lineage>
        <taxon>Bacteria</taxon>
        <taxon>Pseudomonadati</taxon>
        <taxon>Pseudomonadota</taxon>
        <taxon>Alphaproteobacteria</taxon>
        <taxon>Rhodobacterales</taxon>
        <taxon>Roseobacteraceae</taxon>
    </lineage>
</organism>
<dbReference type="Pfam" id="PF20172">
    <property type="entry name" value="DUF6538"/>
    <property type="match status" value="1"/>
</dbReference>
<proteinExistence type="predicted"/>
<evidence type="ECO:0000259" key="1">
    <source>
        <dbReference type="Pfam" id="PF20172"/>
    </source>
</evidence>
<comment type="caution">
    <text evidence="2">The sequence shown here is derived from an EMBL/GenBank/DDBJ whole genome shotgun (WGS) entry which is preliminary data.</text>
</comment>
<dbReference type="EMBL" id="SULI01000005">
    <property type="protein sequence ID" value="TKZ21448.1"/>
    <property type="molecule type" value="Genomic_DNA"/>
</dbReference>
<accession>A0A4U7N6V4</accession>
<sequence>MANRKGRYHAWLVVPKDLRRIVGKTELRTPLGGDDEEAVKHLPGAVAQLQHQIALAERQVG</sequence>
<gene>
    <name evidence="2" type="ORF">FAP39_06845</name>
</gene>
<evidence type="ECO:0000313" key="3">
    <source>
        <dbReference type="Proteomes" id="UP000306575"/>
    </source>
</evidence>
<feature type="domain" description="DUF6538" evidence="1">
    <location>
        <begin position="4"/>
        <end position="56"/>
    </location>
</feature>
<reference evidence="2 3" key="1">
    <citation type="submission" date="2019-04" db="EMBL/GenBank/DDBJ databases">
        <title>Genome sequence of Pelagicola litoralis CL-ES2.</title>
        <authorList>
            <person name="Cao J."/>
        </authorList>
    </citation>
    <scope>NUCLEOTIDE SEQUENCE [LARGE SCALE GENOMIC DNA]</scope>
    <source>
        <strain evidence="2 3">CL-ES2</strain>
    </source>
</reference>
<protein>
    <recommendedName>
        <fullName evidence="1">DUF6538 domain-containing protein</fullName>
    </recommendedName>
</protein>
<dbReference type="AlphaFoldDB" id="A0A4U7N6V4"/>
<evidence type="ECO:0000313" key="2">
    <source>
        <dbReference type="EMBL" id="TKZ21448.1"/>
    </source>
</evidence>
<name>A0A4U7N6V4_9RHOB</name>
<dbReference type="RefSeq" id="WP_138015651.1">
    <property type="nucleotide sequence ID" value="NZ_SULI01000005.1"/>
</dbReference>